<keyword evidence="3" id="KW-0813">Transport</keyword>
<keyword evidence="5" id="KW-0653">Protein transport</keyword>
<evidence type="ECO:0000313" key="11">
    <source>
        <dbReference type="Proteomes" id="UP000281553"/>
    </source>
</evidence>
<evidence type="ECO:0000256" key="4">
    <source>
        <dbReference type="ARBA" id="ARBA00022792"/>
    </source>
</evidence>
<evidence type="ECO:0000256" key="7">
    <source>
        <dbReference type="ARBA" id="ARBA00023128"/>
    </source>
</evidence>
<evidence type="ECO:0000313" key="10">
    <source>
        <dbReference type="EMBL" id="VDK30020.1"/>
    </source>
</evidence>
<dbReference type="PANTHER" id="PTHR12388">
    <property type="entry name" value="MITOCHONDRIA ASSOCIATED GRANULOCYTE MACROPHAGE CSF SIGNALING MOLECULE"/>
    <property type="match status" value="1"/>
</dbReference>
<evidence type="ECO:0008006" key="12">
    <source>
        <dbReference type="Google" id="ProtNLM"/>
    </source>
</evidence>
<dbReference type="InterPro" id="IPR005341">
    <property type="entry name" value="Tim16"/>
</dbReference>
<reference evidence="10 11" key="1">
    <citation type="submission" date="2018-11" db="EMBL/GenBank/DDBJ databases">
        <authorList>
            <consortium name="Pathogen Informatics"/>
        </authorList>
    </citation>
    <scope>NUCLEOTIDE SEQUENCE [LARGE SCALE GENOMIC DNA]</scope>
</reference>
<dbReference type="OrthoDB" id="10262892at2759"/>
<feature type="region of interest" description="Disordered" evidence="9">
    <location>
        <begin position="26"/>
        <end position="48"/>
    </location>
</feature>
<dbReference type="GO" id="GO:0005744">
    <property type="term" value="C:TIM23 mitochondrial import inner membrane translocase complex"/>
    <property type="evidence" value="ECO:0007669"/>
    <property type="project" value="InterPro"/>
</dbReference>
<evidence type="ECO:0000256" key="2">
    <source>
        <dbReference type="ARBA" id="ARBA00008817"/>
    </source>
</evidence>
<accession>A0A3P6PE55</accession>
<keyword evidence="7" id="KW-0496">Mitochondrion</keyword>
<comment type="subcellular location">
    <subcellularLocation>
        <location evidence="1">Mitochondrion inner membrane</location>
        <topology evidence="1">Peripheral membrane protein</topology>
    </subcellularLocation>
</comment>
<organism evidence="10 11">
    <name type="scientific">Dibothriocephalus latus</name>
    <name type="common">Fish tapeworm</name>
    <name type="synonym">Diphyllobothrium latum</name>
    <dbReference type="NCBI Taxonomy" id="60516"/>
    <lineage>
        <taxon>Eukaryota</taxon>
        <taxon>Metazoa</taxon>
        <taxon>Spiralia</taxon>
        <taxon>Lophotrochozoa</taxon>
        <taxon>Platyhelminthes</taxon>
        <taxon>Cestoda</taxon>
        <taxon>Eucestoda</taxon>
        <taxon>Diphyllobothriidea</taxon>
        <taxon>Diphyllobothriidae</taxon>
        <taxon>Dibothriocephalus</taxon>
    </lineage>
</organism>
<gene>
    <name evidence="10" type="ORF">DILT_LOCUS88</name>
</gene>
<sequence>MAGSRILGRAFAKALQEEYAASQQAAKARANARASDSSSSRSGDSFTNTVSGISLEEAKQILNVQDIRNAEEVQKKFDHLFSANAKAKGGSLYLQSKVRVCQRILEVPPA</sequence>
<proteinExistence type="inferred from homology"/>
<evidence type="ECO:0000256" key="8">
    <source>
        <dbReference type="ARBA" id="ARBA00023136"/>
    </source>
</evidence>
<evidence type="ECO:0000256" key="5">
    <source>
        <dbReference type="ARBA" id="ARBA00022927"/>
    </source>
</evidence>
<name>A0A3P6PE55_DIBLA</name>
<feature type="compositionally biased region" description="Low complexity" evidence="9">
    <location>
        <begin position="26"/>
        <end position="45"/>
    </location>
</feature>
<dbReference type="AlphaFoldDB" id="A0A3P6PE55"/>
<dbReference type="Proteomes" id="UP000281553">
    <property type="component" value="Unassembled WGS sequence"/>
</dbReference>
<dbReference type="Pfam" id="PF03656">
    <property type="entry name" value="Pam16"/>
    <property type="match status" value="1"/>
</dbReference>
<protein>
    <recommendedName>
        <fullName evidence="12">Mitochondrial import inner membrane translocase subunit TIM16</fullName>
    </recommendedName>
</protein>
<dbReference type="GO" id="GO:0030150">
    <property type="term" value="P:protein import into mitochondrial matrix"/>
    <property type="evidence" value="ECO:0007669"/>
    <property type="project" value="InterPro"/>
</dbReference>
<evidence type="ECO:0000256" key="1">
    <source>
        <dbReference type="ARBA" id="ARBA00004637"/>
    </source>
</evidence>
<evidence type="ECO:0000256" key="3">
    <source>
        <dbReference type="ARBA" id="ARBA00022448"/>
    </source>
</evidence>
<evidence type="ECO:0000256" key="9">
    <source>
        <dbReference type="SAM" id="MobiDB-lite"/>
    </source>
</evidence>
<dbReference type="FunFam" id="1.10.287.110:FF:000006">
    <property type="entry name" value="Import inner membrane translocase subunit TIM16"/>
    <property type="match status" value="1"/>
</dbReference>
<keyword evidence="6" id="KW-0811">Translocation</keyword>
<dbReference type="PANTHER" id="PTHR12388:SF0">
    <property type="entry name" value="MITOCHONDRIAL IMPORT INNER MEMBRANE TRANSLOCASE SUBUNIT TIM16"/>
    <property type="match status" value="1"/>
</dbReference>
<keyword evidence="8" id="KW-0472">Membrane</keyword>
<comment type="similarity">
    <text evidence="2">Belongs to the TIM16/PAM16 family.</text>
</comment>
<dbReference type="EMBL" id="UYRU01000326">
    <property type="protein sequence ID" value="VDK30020.1"/>
    <property type="molecule type" value="Genomic_DNA"/>
</dbReference>
<keyword evidence="11" id="KW-1185">Reference proteome</keyword>
<dbReference type="Gene3D" id="1.10.287.110">
    <property type="entry name" value="DnaJ domain"/>
    <property type="match status" value="1"/>
</dbReference>
<keyword evidence="4" id="KW-0999">Mitochondrion inner membrane</keyword>
<evidence type="ECO:0000256" key="6">
    <source>
        <dbReference type="ARBA" id="ARBA00023010"/>
    </source>
</evidence>
<dbReference type="InterPro" id="IPR036869">
    <property type="entry name" value="J_dom_sf"/>
</dbReference>